<accession>A0AAN8VRV0</accession>
<dbReference type="GO" id="GO:0005783">
    <property type="term" value="C:endoplasmic reticulum"/>
    <property type="evidence" value="ECO:0007669"/>
    <property type="project" value="TreeGrafter"/>
</dbReference>
<dbReference type="SUPFAM" id="SSF102588">
    <property type="entry name" value="LmbE-like"/>
    <property type="match status" value="1"/>
</dbReference>
<dbReference type="InterPro" id="IPR024078">
    <property type="entry name" value="LmbE-like_dom_sf"/>
</dbReference>
<dbReference type="EC" id="3.5.1.89" evidence="2"/>
<evidence type="ECO:0000313" key="4">
    <source>
        <dbReference type="Proteomes" id="UP001370490"/>
    </source>
</evidence>
<dbReference type="PANTHER" id="PTHR12993:SF11">
    <property type="entry name" value="N-ACETYLGLUCOSAMINYL-PHOSPHATIDYLINOSITOL DE-N-ACETYLASE"/>
    <property type="match status" value="1"/>
</dbReference>
<reference evidence="3 4" key="1">
    <citation type="submission" date="2023-12" db="EMBL/GenBank/DDBJ databases">
        <title>A high-quality genome assembly for Dillenia turbinata (Dilleniales).</title>
        <authorList>
            <person name="Chanderbali A."/>
        </authorList>
    </citation>
    <scope>NUCLEOTIDE SEQUENCE [LARGE SCALE GENOMIC DNA]</scope>
    <source>
        <strain evidence="3">LSX21</strain>
        <tissue evidence="3">Leaf</tissue>
    </source>
</reference>
<name>A0AAN8VRV0_9MAGN</name>
<dbReference type="PANTHER" id="PTHR12993">
    <property type="entry name" value="N-ACETYLGLUCOSAMINYL-PHOSPHATIDYLINOSITOL DE-N-ACETYLASE-RELATED"/>
    <property type="match status" value="1"/>
</dbReference>
<dbReference type="AlphaFoldDB" id="A0AAN8VRV0"/>
<dbReference type="GO" id="GO:0000225">
    <property type="term" value="F:N-acetylglucosaminylphosphatidylinositol deacetylase activity"/>
    <property type="evidence" value="ECO:0007669"/>
    <property type="project" value="UniProtKB-EC"/>
</dbReference>
<dbReference type="EMBL" id="JBAMMX010000006">
    <property type="protein sequence ID" value="KAK6939070.1"/>
    <property type="molecule type" value="Genomic_DNA"/>
</dbReference>
<organism evidence="3 4">
    <name type="scientific">Dillenia turbinata</name>
    <dbReference type="NCBI Taxonomy" id="194707"/>
    <lineage>
        <taxon>Eukaryota</taxon>
        <taxon>Viridiplantae</taxon>
        <taxon>Streptophyta</taxon>
        <taxon>Embryophyta</taxon>
        <taxon>Tracheophyta</taxon>
        <taxon>Spermatophyta</taxon>
        <taxon>Magnoliopsida</taxon>
        <taxon>eudicotyledons</taxon>
        <taxon>Gunneridae</taxon>
        <taxon>Pentapetalae</taxon>
        <taxon>Dilleniales</taxon>
        <taxon>Dilleniaceae</taxon>
        <taxon>Dillenia</taxon>
    </lineage>
</organism>
<dbReference type="Proteomes" id="UP001370490">
    <property type="component" value="Unassembled WGS sequence"/>
</dbReference>
<dbReference type="Pfam" id="PF02585">
    <property type="entry name" value="PIG-L"/>
    <property type="match status" value="1"/>
</dbReference>
<proteinExistence type="inferred from homology"/>
<dbReference type="InterPro" id="IPR003737">
    <property type="entry name" value="GlcNAc_PI_deacetylase-related"/>
</dbReference>
<gene>
    <name evidence="3" type="ORF">RJ641_032578</name>
</gene>
<dbReference type="Gene3D" id="3.40.50.10320">
    <property type="entry name" value="LmbE-like"/>
    <property type="match status" value="1"/>
</dbReference>
<keyword evidence="4" id="KW-1185">Reference proteome</keyword>
<comment type="caution">
    <text evidence="3">The sequence shown here is derived from an EMBL/GenBank/DDBJ whole genome shotgun (WGS) entry which is preliminary data.</text>
</comment>
<evidence type="ECO:0000313" key="3">
    <source>
        <dbReference type="EMBL" id="KAK6939070.1"/>
    </source>
</evidence>
<comment type="similarity">
    <text evidence="1">Belongs to the PIGL family.</text>
</comment>
<sequence>MTAEGLSPSICSVDNHMSGLSTFCRGSLNGLVKDSDFHGNADGMGDIRKEEPYKACAIIKVPLDQVKVIDHPDLQARRTDGFGKTWDHNLLGKIIKEEVTSHSIYTIITFDNYGVSGHSNHCDVHHGTCKFLHQISGGNIEARELISTNLIRKYCGPIDIWLSILSALQSPRE</sequence>
<evidence type="ECO:0000256" key="1">
    <source>
        <dbReference type="ARBA" id="ARBA00006066"/>
    </source>
</evidence>
<evidence type="ECO:0000256" key="2">
    <source>
        <dbReference type="ARBA" id="ARBA00012176"/>
    </source>
</evidence>
<protein>
    <recommendedName>
        <fullName evidence="2">N-acetylglucosaminylphosphatidylinositol deacetylase</fullName>
        <ecNumber evidence="2">3.5.1.89</ecNumber>
    </recommendedName>
</protein>